<keyword evidence="1" id="KW-0732">Signal</keyword>
<protein>
    <recommendedName>
        <fullName evidence="4">Lipoprotein</fullName>
    </recommendedName>
</protein>
<dbReference type="RefSeq" id="WP_005601595.1">
    <property type="nucleotide sequence ID" value="NZ_GG663520.1"/>
</dbReference>
<dbReference type="AlphaFoldDB" id="D4RXR8"/>
<evidence type="ECO:0000256" key="1">
    <source>
        <dbReference type="SAM" id="SignalP"/>
    </source>
</evidence>
<accession>D4RXR8</accession>
<dbReference type="Proteomes" id="UP000006238">
    <property type="component" value="Unassembled WGS sequence"/>
</dbReference>
<sequence length="142" mass="16753">MNKFFKVVNLFLLVLLLTMMTGCSSKSPESYVSDYLKLEVIRDKVDSIETTYYDSKYELKKEIKQVIKDIKKIELETKEGKKFKKCAIKLCKKIRYYGSKYYNDDPILANMNLKKKINKYINKLEDAGKKFDARYDQVVSNL</sequence>
<evidence type="ECO:0000313" key="3">
    <source>
        <dbReference type="Proteomes" id="UP000006238"/>
    </source>
</evidence>
<gene>
    <name evidence="2" type="ORF">BUTYVIB_00619</name>
</gene>
<dbReference type="HOGENOM" id="CLU_1812191_0_0_9"/>
<keyword evidence="3" id="KW-1185">Reference proteome</keyword>
<dbReference type="EMBL" id="ABWN01000020">
    <property type="protein sequence ID" value="EFF69150.1"/>
    <property type="molecule type" value="Genomic_DNA"/>
</dbReference>
<feature type="signal peptide" evidence="1">
    <location>
        <begin position="1"/>
        <end position="25"/>
    </location>
</feature>
<name>D4RXR8_9FIRM</name>
<evidence type="ECO:0000313" key="2">
    <source>
        <dbReference type="EMBL" id="EFF69150.1"/>
    </source>
</evidence>
<comment type="caution">
    <text evidence="2">The sequence shown here is derived from an EMBL/GenBank/DDBJ whole genome shotgun (WGS) entry which is preliminary data.</text>
</comment>
<feature type="chain" id="PRO_5039075153" description="Lipoprotein" evidence="1">
    <location>
        <begin position="26"/>
        <end position="142"/>
    </location>
</feature>
<evidence type="ECO:0008006" key="4">
    <source>
        <dbReference type="Google" id="ProtNLM"/>
    </source>
</evidence>
<proteinExistence type="predicted"/>
<dbReference type="PROSITE" id="PS51257">
    <property type="entry name" value="PROKAR_LIPOPROTEIN"/>
    <property type="match status" value="1"/>
</dbReference>
<organism evidence="2 3">
    <name type="scientific">Eshraghiella crossota DSM 2876</name>
    <dbReference type="NCBI Taxonomy" id="511680"/>
    <lineage>
        <taxon>Bacteria</taxon>
        <taxon>Bacillati</taxon>
        <taxon>Bacillota</taxon>
        <taxon>Clostridia</taxon>
        <taxon>Lachnospirales</taxon>
        <taxon>Lachnospiraceae</taxon>
        <taxon>Eshraghiella</taxon>
    </lineage>
</organism>
<reference evidence="2 3" key="1">
    <citation type="submission" date="2010-02" db="EMBL/GenBank/DDBJ databases">
        <authorList>
            <person name="Weinstock G."/>
            <person name="Sodergren E."/>
            <person name="Clifton S."/>
            <person name="Fulton L."/>
            <person name="Fulton B."/>
            <person name="Courtney L."/>
            <person name="Fronick C."/>
            <person name="Harrison M."/>
            <person name="Strong C."/>
            <person name="Farmer C."/>
            <person name="Delahaunty K."/>
            <person name="Markovic C."/>
            <person name="Hall O."/>
            <person name="Minx P."/>
            <person name="Tomlinson C."/>
            <person name="Mitreva M."/>
            <person name="Nelson J."/>
            <person name="Hou S."/>
            <person name="Wollam A."/>
            <person name="Pepin K.H."/>
            <person name="Johnson M."/>
            <person name="Bhonagiri V."/>
            <person name="Zhang X."/>
            <person name="Suruliraj S."/>
            <person name="Warren W."/>
            <person name="Chinwalla A."/>
            <person name="Mardis E.R."/>
            <person name="Wilson R.K."/>
        </authorList>
    </citation>
    <scope>NUCLEOTIDE SEQUENCE [LARGE SCALE GENOMIC DNA]</scope>
    <source>
        <strain evidence="2 3">DSM 2876</strain>
    </source>
</reference>